<dbReference type="InterPro" id="IPR032875">
    <property type="entry name" value="Succ_CoA_lig_flav_dom"/>
</dbReference>
<dbReference type="GO" id="GO:0043758">
    <property type="term" value="F:acetate-CoA ligase (ADP-forming) activity"/>
    <property type="evidence" value="ECO:0007669"/>
    <property type="project" value="InterPro"/>
</dbReference>
<keyword evidence="2 5" id="KW-0547">Nucleotide-binding</keyword>
<name>A0A220U3H1_9BACI</name>
<dbReference type="SUPFAM" id="SSF52210">
    <property type="entry name" value="Succinyl-CoA synthetase domains"/>
    <property type="match status" value="2"/>
</dbReference>
<dbReference type="SMART" id="SM00881">
    <property type="entry name" value="CoA_binding"/>
    <property type="match status" value="1"/>
</dbReference>
<dbReference type="RefSeq" id="WP_089061631.1">
    <property type="nucleotide sequence ID" value="NZ_CP022315.1"/>
</dbReference>
<dbReference type="Gene3D" id="3.30.470.20">
    <property type="entry name" value="ATP-grasp fold, B domain"/>
    <property type="match status" value="1"/>
</dbReference>
<dbReference type="InterPro" id="IPR016102">
    <property type="entry name" value="Succinyl-CoA_synth-like"/>
</dbReference>
<evidence type="ECO:0000313" key="7">
    <source>
        <dbReference type="EMBL" id="ASK62371.1"/>
    </source>
</evidence>
<dbReference type="Gene3D" id="3.40.50.261">
    <property type="entry name" value="Succinyl-CoA synthetase domains"/>
    <property type="match status" value="2"/>
</dbReference>
<dbReference type="OrthoDB" id="9807426at2"/>
<dbReference type="GO" id="GO:0046872">
    <property type="term" value="F:metal ion binding"/>
    <property type="evidence" value="ECO:0007669"/>
    <property type="project" value="InterPro"/>
</dbReference>
<gene>
    <name evidence="7" type="ORF">CFK37_09490</name>
</gene>
<dbReference type="PANTHER" id="PTHR43334:SF1">
    <property type="entry name" value="3-HYDROXYPROPIONATE--COA LIGASE [ADP-FORMING]"/>
    <property type="match status" value="1"/>
</dbReference>
<dbReference type="PANTHER" id="PTHR43334">
    <property type="entry name" value="ACETATE--COA LIGASE [ADP-FORMING]"/>
    <property type="match status" value="1"/>
</dbReference>
<dbReference type="Pfam" id="PF13549">
    <property type="entry name" value="ATP-grasp_5"/>
    <property type="match status" value="1"/>
</dbReference>
<protein>
    <submittedName>
        <fullName evidence="7">Acetyl-CoA synthetase</fullName>
    </submittedName>
</protein>
<dbReference type="Gene3D" id="3.30.1490.20">
    <property type="entry name" value="ATP-grasp fold, A domain"/>
    <property type="match status" value="1"/>
</dbReference>
<sequence>MEVAVKDSRVLGSMLKPETVAILGASSNKNKLGYLQVKALLDGGFQGDIYPINPNADMIEGLRCYHSLADVPKQVDLAVFCVSAANAEECLMDCAKNKVKSIILFASGYSEVGEKGFEKQERLRKIAEDNGIRLLGPNCVGLVNTVNGLVCTFSPGLTELPLKNKREVGFITQSGAFGVLTYIAAAQAGLTFNYFVSVGNEAETGFSDLVEYMIDDPETSVISGYLEGEKNPDRLRRLATKALDVNKPIVIMKSGRSSAGSRAAVSHTGSLAGSDKIYDGFFKQTNIVRAEDYDDIISFSKLFQAKKLPKGRNTVIITSSGGRGINEADRCEAYGLHIHKLQTKTRQKIEQRIPSFASAANPIDLTAAAAVTNPELFIEPLKALVEDKDVDIIMFSEFPMNWDADSPYLQEFIEICSSTDKLVFITTFPLEGMAVPAGTDELEKNGIPVITGDLNPVRALAKLVDYSERYRQTKQEKGNEFPGKKTETNVSKLMRPGATLSESEASEVLESYGIPITKRQLAITETEAVKCAEEIGYPVVLKIDSPDIPHKSDANAIQLNVTGEQAVRTAYREVLENAANYKPDAKVNGVSVQQMLPQGVEVICGVSNDPTFGPVIMFGLGGVFVEVFEDIAFRVAPITKQDAIDMITETKGYQVLRGIRGKPAADIDAIADVLMRVSALASDYKHDINELDINPLIVYEQGIVAADAMLTVKETENLSSVAGGK</sequence>
<keyword evidence="3 5" id="KW-0067">ATP-binding</keyword>
<accession>A0A220U3H1</accession>
<dbReference type="InterPro" id="IPR003781">
    <property type="entry name" value="CoA-bd"/>
</dbReference>
<evidence type="ECO:0000256" key="4">
    <source>
        <dbReference type="ARBA" id="ARBA00060888"/>
    </source>
</evidence>
<evidence type="ECO:0000259" key="6">
    <source>
        <dbReference type="PROSITE" id="PS50975"/>
    </source>
</evidence>
<dbReference type="PROSITE" id="PS50975">
    <property type="entry name" value="ATP_GRASP"/>
    <property type="match status" value="1"/>
</dbReference>
<dbReference type="Gene3D" id="3.40.50.720">
    <property type="entry name" value="NAD(P)-binding Rossmann-like Domain"/>
    <property type="match status" value="1"/>
</dbReference>
<dbReference type="AlphaFoldDB" id="A0A220U3H1"/>
<dbReference type="SUPFAM" id="SSF51735">
    <property type="entry name" value="NAD(P)-binding Rossmann-fold domains"/>
    <property type="match status" value="1"/>
</dbReference>
<evidence type="ECO:0000256" key="1">
    <source>
        <dbReference type="ARBA" id="ARBA00022598"/>
    </source>
</evidence>
<dbReference type="KEGG" id="vil:CFK37_09490"/>
<dbReference type="InterPro" id="IPR036291">
    <property type="entry name" value="NAD(P)-bd_dom_sf"/>
</dbReference>
<dbReference type="InterPro" id="IPR051538">
    <property type="entry name" value="Acyl-CoA_Synth/Transferase"/>
</dbReference>
<dbReference type="EMBL" id="CP022315">
    <property type="protein sequence ID" value="ASK62371.1"/>
    <property type="molecule type" value="Genomic_DNA"/>
</dbReference>
<dbReference type="Pfam" id="PF13607">
    <property type="entry name" value="Succ_CoA_lig"/>
    <property type="match status" value="1"/>
</dbReference>
<keyword evidence="8" id="KW-1185">Reference proteome</keyword>
<evidence type="ECO:0000256" key="3">
    <source>
        <dbReference type="ARBA" id="ARBA00022840"/>
    </source>
</evidence>
<dbReference type="FunFam" id="3.30.1490.20:FF:000020">
    <property type="entry name" value="Protein lysine acetyltransferase"/>
    <property type="match status" value="1"/>
</dbReference>
<dbReference type="SUPFAM" id="SSF56059">
    <property type="entry name" value="Glutathione synthetase ATP-binding domain-like"/>
    <property type="match status" value="1"/>
</dbReference>
<dbReference type="Proteomes" id="UP000198312">
    <property type="component" value="Chromosome"/>
</dbReference>
<dbReference type="Pfam" id="PF19045">
    <property type="entry name" value="Ligase_CoA_2"/>
    <property type="match status" value="1"/>
</dbReference>
<evidence type="ECO:0000256" key="5">
    <source>
        <dbReference type="PROSITE-ProRule" id="PRU00409"/>
    </source>
</evidence>
<dbReference type="InterPro" id="IPR011761">
    <property type="entry name" value="ATP-grasp"/>
</dbReference>
<dbReference type="GO" id="GO:0005524">
    <property type="term" value="F:ATP binding"/>
    <property type="evidence" value="ECO:0007669"/>
    <property type="project" value="UniProtKB-UniRule"/>
</dbReference>
<reference evidence="7 8" key="1">
    <citation type="submission" date="2017-07" db="EMBL/GenBank/DDBJ databases">
        <title>Virgibacillus sp. LM2416.</title>
        <authorList>
            <person name="Tak E.J."/>
            <person name="Bae J.-W."/>
        </authorList>
    </citation>
    <scope>NUCLEOTIDE SEQUENCE [LARGE SCALE GENOMIC DNA]</scope>
    <source>
        <strain evidence="7 8">LM2416</strain>
    </source>
</reference>
<keyword evidence="1" id="KW-0436">Ligase</keyword>
<proteinExistence type="inferred from homology"/>
<feature type="domain" description="ATP-grasp" evidence="6">
    <location>
        <begin position="506"/>
        <end position="542"/>
    </location>
</feature>
<dbReference type="InterPro" id="IPR043938">
    <property type="entry name" value="Ligase_CoA_dom"/>
</dbReference>
<dbReference type="InterPro" id="IPR013815">
    <property type="entry name" value="ATP_grasp_subdomain_1"/>
</dbReference>
<comment type="similarity">
    <text evidence="4">In the N-terminal section; belongs to the acetate CoA ligase alpha subunit family.</text>
</comment>
<dbReference type="Pfam" id="PF13380">
    <property type="entry name" value="CoA_binding_2"/>
    <property type="match status" value="1"/>
</dbReference>
<evidence type="ECO:0000256" key="2">
    <source>
        <dbReference type="ARBA" id="ARBA00022741"/>
    </source>
</evidence>
<evidence type="ECO:0000313" key="8">
    <source>
        <dbReference type="Proteomes" id="UP000198312"/>
    </source>
</evidence>
<organism evidence="7 8">
    <name type="scientific">Virgibacillus phasianinus</name>
    <dbReference type="NCBI Taxonomy" id="2017483"/>
    <lineage>
        <taxon>Bacteria</taxon>
        <taxon>Bacillati</taxon>
        <taxon>Bacillota</taxon>
        <taxon>Bacilli</taxon>
        <taxon>Bacillales</taxon>
        <taxon>Bacillaceae</taxon>
        <taxon>Virgibacillus</taxon>
    </lineage>
</organism>